<evidence type="ECO:0000256" key="1">
    <source>
        <dbReference type="SAM" id="MobiDB-lite"/>
    </source>
</evidence>
<dbReference type="EMBL" id="KN824392">
    <property type="protein sequence ID" value="KIM21127.1"/>
    <property type="molecule type" value="Genomic_DNA"/>
</dbReference>
<evidence type="ECO:0000313" key="3">
    <source>
        <dbReference type="EMBL" id="KIM21127.1"/>
    </source>
</evidence>
<feature type="compositionally biased region" description="Low complexity" evidence="1">
    <location>
        <begin position="23"/>
        <end position="58"/>
    </location>
</feature>
<organism evidence="3 4">
    <name type="scientific">Serendipita vermifera MAFF 305830</name>
    <dbReference type="NCBI Taxonomy" id="933852"/>
    <lineage>
        <taxon>Eukaryota</taxon>
        <taxon>Fungi</taxon>
        <taxon>Dikarya</taxon>
        <taxon>Basidiomycota</taxon>
        <taxon>Agaricomycotina</taxon>
        <taxon>Agaricomycetes</taxon>
        <taxon>Sebacinales</taxon>
        <taxon>Serendipitaceae</taxon>
        <taxon>Serendipita</taxon>
    </lineage>
</organism>
<accession>A0A0C2WUR6</accession>
<gene>
    <name evidence="3" type="ORF">M408DRAFT_333641</name>
    <name evidence="2" type="ORF">M408DRAFT_334198</name>
</gene>
<dbReference type="HOGENOM" id="CLU_2559723_0_0_1"/>
<feature type="region of interest" description="Disordered" evidence="1">
    <location>
        <begin position="1"/>
        <end position="63"/>
    </location>
</feature>
<dbReference type="Proteomes" id="UP000054097">
    <property type="component" value="Unassembled WGS sequence"/>
</dbReference>
<evidence type="ECO:0000313" key="2">
    <source>
        <dbReference type="EMBL" id="KIM19955.1"/>
    </source>
</evidence>
<proteinExistence type="predicted"/>
<evidence type="ECO:0000313" key="4">
    <source>
        <dbReference type="Proteomes" id="UP000054097"/>
    </source>
</evidence>
<keyword evidence="4" id="KW-1185">Reference proteome</keyword>
<reference evidence="4" key="2">
    <citation type="submission" date="2015-01" db="EMBL/GenBank/DDBJ databases">
        <title>Evolutionary Origins and Diversification of the Mycorrhizal Mutualists.</title>
        <authorList>
            <consortium name="DOE Joint Genome Institute"/>
            <consortium name="Mycorrhizal Genomics Consortium"/>
            <person name="Kohler A."/>
            <person name="Kuo A."/>
            <person name="Nagy L.G."/>
            <person name="Floudas D."/>
            <person name="Copeland A."/>
            <person name="Barry K.W."/>
            <person name="Cichocki N."/>
            <person name="Veneault-Fourrey C."/>
            <person name="LaButti K."/>
            <person name="Lindquist E.A."/>
            <person name="Lipzen A."/>
            <person name="Lundell T."/>
            <person name="Morin E."/>
            <person name="Murat C."/>
            <person name="Riley R."/>
            <person name="Ohm R."/>
            <person name="Sun H."/>
            <person name="Tunlid A."/>
            <person name="Henrissat B."/>
            <person name="Grigoriev I.V."/>
            <person name="Hibbett D.S."/>
            <person name="Martin F."/>
        </authorList>
    </citation>
    <scope>NUCLEOTIDE SEQUENCE [LARGE SCALE GENOMIC DNA]</scope>
    <source>
        <strain evidence="4">MAFF 305830</strain>
    </source>
</reference>
<dbReference type="AlphaFoldDB" id="A0A0C2WUR6"/>
<sequence>MSTRGRWSRRPSSLFLFPQRPNTLSTQRSPSSSGSCSCFATTGTPTTTSTRGAQGTQRISTASTAQQSFIPLMLMLRRRRVA</sequence>
<dbReference type="EMBL" id="KN824501">
    <property type="protein sequence ID" value="KIM19955.1"/>
    <property type="molecule type" value="Genomic_DNA"/>
</dbReference>
<reference evidence="3 4" key="1">
    <citation type="submission" date="2014-04" db="EMBL/GenBank/DDBJ databases">
        <authorList>
            <consortium name="DOE Joint Genome Institute"/>
            <person name="Kuo A."/>
            <person name="Zuccaro A."/>
            <person name="Kohler A."/>
            <person name="Nagy L.G."/>
            <person name="Floudas D."/>
            <person name="Copeland A."/>
            <person name="Barry K.W."/>
            <person name="Cichocki N."/>
            <person name="Veneault-Fourrey C."/>
            <person name="LaButti K."/>
            <person name="Lindquist E.A."/>
            <person name="Lipzen A."/>
            <person name="Lundell T."/>
            <person name="Morin E."/>
            <person name="Murat C."/>
            <person name="Sun H."/>
            <person name="Tunlid A."/>
            <person name="Henrissat B."/>
            <person name="Grigoriev I.V."/>
            <person name="Hibbett D.S."/>
            <person name="Martin F."/>
            <person name="Nordberg H.P."/>
            <person name="Cantor M.N."/>
            <person name="Hua S.X."/>
        </authorList>
    </citation>
    <scope>NUCLEOTIDE SEQUENCE [LARGE SCALE GENOMIC DNA]</scope>
    <source>
        <strain evidence="3 4">MAFF 305830</strain>
    </source>
</reference>
<reference evidence="3" key="3">
    <citation type="submission" date="2015-02" db="EMBL/GenBank/DDBJ databases">
        <title>Evolutionary Origins and Diversification of the Mycorrhizal Mutualists.</title>
        <authorList>
            <consortium name="DOE Joint Genome Institute"/>
            <consortium name="Mycorrhizal Genomics Consortium"/>
            <person name="Kohler A."/>
            <person name="Kuo A."/>
            <person name="Nagy L.G."/>
            <person name="Floudas D."/>
            <person name="Copeland A."/>
            <person name="Barry K.W."/>
            <person name="Cichocki N."/>
            <person name="Veneault-Fourrey C."/>
            <person name="LaButti K."/>
            <person name="Lindquist E.A."/>
            <person name="Lipzen A."/>
            <person name="Lundell T."/>
            <person name="Morin E."/>
            <person name="Murat C."/>
            <person name="Riley R."/>
            <person name="Ohm R."/>
            <person name="Sun H."/>
            <person name="Tunlid A."/>
            <person name="Henrissat B."/>
            <person name="Grigoriev I.V."/>
            <person name="Hibbett D.S."/>
            <person name="Martin F."/>
        </authorList>
    </citation>
    <scope>NUCLEOTIDE SEQUENCE</scope>
    <source>
        <strain evidence="3 4">MAFF 305830</strain>
    </source>
</reference>
<protein>
    <submittedName>
        <fullName evidence="3">Uncharacterized protein</fullName>
    </submittedName>
</protein>
<name>A0A0C2WUR6_SERVB</name>